<evidence type="ECO:0000256" key="3">
    <source>
        <dbReference type="ARBA" id="ARBA00023163"/>
    </source>
</evidence>
<dbReference type="PATRIC" id="fig|913241.3.peg.1922"/>
<dbReference type="SUPFAM" id="SSF46785">
    <property type="entry name" value="Winged helix' DNA-binding domain"/>
    <property type="match status" value="1"/>
</dbReference>
<dbReference type="InterPro" id="IPR036390">
    <property type="entry name" value="WH_DNA-bd_sf"/>
</dbReference>
<feature type="domain" description="HTH lysR-type" evidence="4">
    <location>
        <begin position="1"/>
        <end position="47"/>
    </location>
</feature>
<dbReference type="EMBL" id="AFCJ01001094">
    <property type="protein sequence ID" value="EHC38927.1"/>
    <property type="molecule type" value="Genomic_DNA"/>
</dbReference>
<dbReference type="InterPro" id="IPR000847">
    <property type="entry name" value="LysR_HTH_N"/>
</dbReference>
<gene>
    <name evidence="5" type="ORF">LTSEALA_2542</name>
</gene>
<keyword evidence="2" id="KW-0805">Transcription regulation</keyword>
<dbReference type="PRINTS" id="PR00039">
    <property type="entry name" value="HTHLYSR"/>
</dbReference>
<protein>
    <submittedName>
        <fullName evidence="5">Putative lysR-family transcriptional regulator YdhB</fullName>
    </submittedName>
</protein>
<dbReference type="Gene3D" id="1.10.10.10">
    <property type="entry name" value="Winged helix-like DNA-binding domain superfamily/Winged helix DNA-binding domain"/>
    <property type="match status" value="1"/>
</dbReference>
<reference evidence="5 6" key="1">
    <citation type="journal article" date="2011" name="BMC Genomics">
        <title>Genome sequencing reveals diversification of virulence factor content and possible host adaptation in distinct subpopulations of Salmonella enterica.</title>
        <authorList>
            <person name="den Bakker H.C."/>
            <person name="Moreno Switt A.I."/>
            <person name="Govoni G."/>
            <person name="Cummings C.A."/>
            <person name="Ranieri M.L."/>
            <person name="Degoricija L."/>
            <person name="Hoelzer K."/>
            <person name="Rodriguez-Rivera L.D."/>
            <person name="Brown S."/>
            <person name="Bolchacova E."/>
            <person name="Furtado M.R."/>
            <person name="Wiedmann M."/>
        </authorList>
    </citation>
    <scope>NUCLEOTIDE SEQUENCE [LARGE SCALE GENOMIC DNA]</scope>
    <source>
        <strain evidence="5 6">R6-377</strain>
    </source>
</reference>
<evidence type="ECO:0000313" key="6">
    <source>
        <dbReference type="Proteomes" id="UP000004642"/>
    </source>
</evidence>
<dbReference type="Pfam" id="PF00126">
    <property type="entry name" value="HTH_1"/>
    <property type="match status" value="1"/>
</dbReference>
<dbReference type="PROSITE" id="PS50931">
    <property type="entry name" value="HTH_LYSR"/>
    <property type="match status" value="1"/>
</dbReference>
<dbReference type="PANTHER" id="PTHR30126:SF18">
    <property type="entry name" value="LYSR FAMILY TRANSCRIPTIONAL REGULATOR"/>
    <property type="match status" value="1"/>
</dbReference>
<dbReference type="GO" id="GO:0003700">
    <property type="term" value="F:DNA-binding transcription factor activity"/>
    <property type="evidence" value="ECO:0007669"/>
    <property type="project" value="InterPro"/>
</dbReference>
<name>G5LPA3_SALET</name>
<dbReference type="AlphaFoldDB" id="G5LPA3"/>
<dbReference type="PANTHER" id="PTHR30126">
    <property type="entry name" value="HTH-TYPE TRANSCRIPTIONAL REGULATOR"/>
    <property type="match status" value="1"/>
</dbReference>
<evidence type="ECO:0000256" key="1">
    <source>
        <dbReference type="ARBA" id="ARBA00009437"/>
    </source>
</evidence>
<evidence type="ECO:0000259" key="4">
    <source>
        <dbReference type="PROSITE" id="PS50931"/>
    </source>
</evidence>
<proteinExistence type="inferred from homology"/>
<comment type="similarity">
    <text evidence="1">Belongs to the LysR transcriptional regulatory family.</text>
</comment>
<dbReference type="InterPro" id="IPR036388">
    <property type="entry name" value="WH-like_DNA-bd_sf"/>
</dbReference>
<keyword evidence="3" id="KW-0804">Transcription</keyword>
<evidence type="ECO:0000256" key="2">
    <source>
        <dbReference type="ARBA" id="ARBA00023015"/>
    </source>
</evidence>
<dbReference type="Proteomes" id="UP000004642">
    <property type="component" value="Unassembled WGS sequence"/>
</dbReference>
<sequence>MARNGSFSAAAQELHRVPSAVSYTVRQLEEWLAVPLFVRRHRDVELTPAGVSVMLN</sequence>
<evidence type="ECO:0000313" key="5">
    <source>
        <dbReference type="EMBL" id="EHC38927.1"/>
    </source>
</evidence>
<dbReference type="GO" id="GO:0000976">
    <property type="term" value="F:transcription cis-regulatory region binding"/>
    <property type="evidence" value="ECO:0007669"/>
    <property type="project" value="TreeGrafter"/>
</dbReference>
<comment type="caution">
    <text evidence="5">The sequence shown here is derived from an EMBL/GenBank/DDBJ whole genome shotgun (WGS) entry which is preliminary data.</text>
</comment>
<organism evidence="5 6">
    <name type="scientific">Salmonella enterica subsp. enterica serovar Alachua str. R6-377</name>
    <dbReference type="NCBI Taxonomy" id="913241"/>
    <lineage>
        <taxon>Bacteria</taxon>
        <taxon>Pseudomonadati</taxon>
        <taxon>Pseudomonadota</taxon>
        <taxon>Gammaproteobacteria</taxon>
        <taxon>Enterobacterales</taxon>
        <taxon>Enterobacteriaceae</taxon>
        <taxon>Salmonella</taxon>
    </lineage>
</organism>
<accession>G5LPA3</accession>